<keyword evidence="7" id="KW-0067">ATP-binding</keyword>
<organism evidence="11 12">
    <name type="scientific">Singulisphaera acidiphila (strain ATCC BAA-1392 / DSM 18658 / VKM B-2454 / MOB10)</name>
    <dbReference type="NCBI Taxonomy" id="886293"/>
    <lineage>
        <taxon>Bacteria</taxon>
        <taxon>Pseudomonadati</taxon>
        <taxon>Planctomycetota</taxon>
        <taxon>Planctomycetia</taxon>
        <taxon>Isosphaerales</taxon>
        <taxon>Isosphaeraceae</taxon>
        <taxon>Singulisphaera</taxon>
    </lineage>
</organism>
<dbReference type="PROSITE" id="PS00211">
    <property type="entry name" value="ABC_TRANSPORTER_1"/>
    <property type="match status" value="1"/>
</dbReference>
<name>L0DNV0_SINAD</name>
<dbReference type="InterPro" id="IPR027417">
    <property type="entry name" value="P-loop_NTPase"/>
</dbReference>
<dbReference type="CDD" id="cd03215">
    <property type="entry name" value="ABC_Carb_Monos_II"/>
    <property type="match status" value="1"/>
</dbReference>
<dbReference type="Gene3D" id="3.40.50.300">
    <property type="entry name" value="P-loop containing nucleotide triphosphate hydrolases"/>
    <property type="match status" value="2"/>
</dbReference>
<evidence type="ECO:0000313" key="11">
    <source>
        <dbReference type="EMBL" id="AGA31049.1"/>
    </source>
</evidence>
<keyword evidence="2" id="KW-0813">Transport</keyword>
<dbReference type="GO" id="GO:0005524">
    <property type="term" value="F:ATP binding"/>
    <property type="evidence" value="ECO:0007669"/>
    <property type="project" value="UniProtKB-KW"/>
</dbReference>
<dbReference type="SMART" id="SM00382">
    <property type="entry name" value="AAA"/>
    <property type="match status" value="2"/>
</dbReference>
<keyword evidence="4 11" id="KW-0762">Sugar transport</keyword>
<keyword evidence="8" id="KW-1278">Translocase</keyword>
<dbReference type="InterPro" id="IPR003593">
    <property type="entry name" value="AAA+_ATPase"/>
</dbReference>
<keyword evidence="6" id="KW-0547">Nucleotide-binding</keyword>
<dbReference type="AlphaFoldDB" id="L0DNV0"/>
<dbReference type="InterPro" id="IPR050107">
    <property type="entry name" value="ABC_carbohydrate_import_ATPase"/>
</dbReference>
<dbReference type="STRING" id="886293.Sinac_6993"/>
<evidence type="ECO:0000256" key="2">
    <source>
        <dbReference type="ARBA" id="ARBA00022448"/>
    </source>
</evidence>
<feature type="domain" description="ABC transporter" evidence="10">
    <location>
        <begin position="262"/>
        <end position="507"/>
    </location>
</feature>
<dbReference type="PANTHER" id="PTHR43790">
    <property type="entry name" value="CARBOHYDRATE TRANSPORT ATP-BINDING PROTEIN MG119-RELATED"/>
    <property type="match status" value="1"/>
</dbReference>
<dbReference type="OrthoDB" id="9771863at2"/>
<dbReference type="KEGG" id="saci:Sinac_6993"/>
<reference evidence="11 12" key="1">
    <citation type="submission" date="2012-02" db="EMBL/GenBank/DDBJ databases">
        <title>Complete sequence of chromosome of Singulisphaera acidiphila DSM 18658.</title>
        <authorList>
            <consortium name="US DOE Joint Genome Institute (JGI-PGF)"/>
            <person name="Lucas S."/>
            <person name="Copeland A."/>
            <person name="Lapidus A."/>
            <person name="Glavina del Rio T."/>
            <person name="Dalin E."/>
            <person name="Tice H."/>
            <person name="Bruce D."/>
            <person name="Goodwin L."/>
            <person name="Pitluck S."/>
            <person name="Peters L."/>
            <person name="Ovchinnikova G."/>
            <person name="Chertkov O."/>
            <person name="Kyrpides N."/>
            <person name="Mavromatis K."/>
            <person name="Ivanova N."/>
            <person name="Brettin T."/>
            <person name="Detter J.C."/>
            <person name="Han C."/>
            <person name="Larimer F."/>
            <person name="Land M."/>
            <person name="Hauser L."/>
            <person name="Markowitz V."/>
            <person name="Cheng J.-F."/>
            <person name="Hugenholtz P."/>
            <person name="Woyke T."/>
            <person name="Wu D."/>
            <person name="Tindall B."/>
            <person name="Pomrenke H."/>
            <person name="Brambilla E."/>
            <person name="Klenk H.-P."/>
            <person name="Eisen J.A."/>
        </authorList>
    </citation>
    <scope>NUCLEOTIDE SEQUENCE [LARGE SCALE GENOMIC DNA]</scope>
    <source>
        <strain evidence="12">ATCC BAA-1392 / DSM 18658 / VKM B-2454 / MOB10</strain>
    </source>
</reference>
<evidence type="ECO:0000259" key="10">
    <source>
        <dbReference type="PROSITE" id="PS50893"/>
    </source>
</evidence>
<dbReference type="CDD" id="cd03216">
    <property type="entry name" value="ABC_Carb_Monos_I"/>
    <property type="match status" value="1"/>
</dbReference>
<proteinExistence type="predicted"/>
<evidence type="ECO:0000256" key="8">
    <source>
        <dbReference type="ARBA" id="ARBA00022967"/>
    </source>
</evidence>
<evidence type="ECO:0000256" key="9">
    <source>
        <dbReference type="ARBA" id="ARBA00023136"/>
    </source>
</evidence>
<dbReference type="SUPFAM" id="SSF52540">
    <property type="entry name" value="P-loop containing nucleoside triphosphate hydrolases"/>
    <property type="match status" value="2"/>
</dbReference>
<evidence type="ECO:0000313" key="12">
    <source>
        <dbReference type="Proteomes" id="UP000010798"/>
    </source>
</evidence>
<dbReference type="Pfam" id="PF00005">
    <property type="entry name" value="ABC_tran"/>
    <property type="match status" value="2"/>
</dbReference>
<evidence type="ECO:0000256" key="1">
    <source>
        <dbReference type="ARBA" id="ARBA00004202"/>
    </source>
</evidence>
<dbReference type="FunFam" id="3.40.50.300:FF:000127">
    <property type="entry name" value="Ribose import ATP-binding protein RbsA"/>
    <property type="match status" value="1"/>
</dbReference>
<dbReference type="PROSITE" id="PS50893">
    <property type="entry name" value="ABC_TRANSPORTER_2"/>
    <property type="match status" value="2"/>
</dbReference>
<dbReference type="PANTHER" id="PTHR43790:SF3">
    <property type="entry name" value="D-ALLOSE IMPORT ATP-BINDING PROTEIN ALSA-RELATED"/>
    <property type="match status" value="1"/>
</dbReference>
<comment type="subcellular location">
    <subcellularLocation>
        <location evidence="1">Cell membrane</location>
        <topology evidence="1">Peripheral membrane protein</topology>
    </subcellularLocation>
</comment>
<dbReference type="InterPro" id="IPR003439">
    <property type="entry name" value="ABC_transporter-like_ATP-bd"/>
</dbReference>
<dbReference type="Proteomes" id="UP000010798">
    <property type="component" value="Chromosome"/>
</dbReference>
<keyword evidence="3" id="KW-1003">Cell membrane</keyword>
<evidence type="ECO:0000256" key="6">
    <source>
        <dbReference type="ARBA" id="ARBA00022741"/>
    </source>
</evidence>
<dbReference type="eggNOG" id="COG1129">
    <property type="taxonomic scope" value="Bacteria"/>
</dbReference>
<evidence type="ECO:0000256" key="7">
    <source>
        <dbReference type="ARBA" id="ARBA00022840"/>
    </source>
</evidence>
<dbReference type="GO" id="GO:0005886">
    <property type="term" value="C:plasma membrane"/>
    <property type="evidence" value="ECO:0007669"/>
    <property type="project" value="UniProtKB-SubCell"/>
</dbReference>
<keyword evidence="12" id="KW-1185">Reference proteome</keyword>
<evidence type="ECO:0000256" key="3">
    <source>
        <dbReference type="ARBA" id="ARBA00022475"/>
    </source>
</evidence>
<accession>L0DNV0</accession>
<feature type="domain" description="ABC transporter" evidence="10">
    <location>
        <begin position="16"/>
        <end position="252"/>
    </location>
</feature>
<protein>
    <submittedName>
        <fullName evidence="11">ABC-type sugar transport system, ATPase component</fullName>
    </submittedName>
</protein>
<keyword evidence="9" id="KW-0472">Membrane</keyword>
<sequence length="515" mass="54666">MTSRNLDKGRVVPTRLRLTAIRKAFAGVQALNGVSFDLNAGEVHALVGENGAGKSTLIKVITGAHTPDQGTLEVDGQLVEYNDPVRARALGIAAIYQQPALFPDLTVAENIAIGLETGGAWRRIRWGERRERARRLLARVGAEIDPEAEVRGLTMPEQQLVEIARALGADARILIMDEPTASLGDNDADNLFRVIRELKGQGVGIIYISHRLEELPQVADRVTALRDGTLVGTRQMGEVNRGELIRMMVGRELAAVFPKADVPIGDVVLEVRGLGCRASGVRDVDLSVRAGEIVGLAGLVGAGRTELARVLFGLTPADSGRILLRGNEVTVMSPAQAVAQGIAYVPEDRRHHGVVLDMSVAANTTLATLRAVSSFGLIDSARERTVAADFVRRLGVKTPSIDDPVGNLSGGNQQKVALARWLAADPSVLILDEPTQGVDVGAKAEIHRLMGELAGRGLAIVLISSELPEILGMSDRIVVMHGGAVTGTIDRDGATQETIMELALGHRPAASGVAS</sequence>
<gene>
    <name evidence="11" type="ordered locus">Sinac_6993</name>
</gene>
<evidence type="ECO:0000256" key="4">
    <source>
        <dbReference type="ARBA" id="ARBA00022597"/>
    </source>
</evidence>
<dbReference type="GO" id="GO:0016887">
    <property type="term" value="F:ATP hydrolysis activity"/>
    <property type="evidence" value="ECO:0007669"/>
    <property type="project" value="InterPro"/>
</dbReference>
<evidence type="ECO:0000256" key="5">
    <source>
        <dbReference type="ARBA" id="ARBA00022737"/>
    </source>
</evidence>
<dbReference type="EMBL" id="CP003364">
    <property type="protein sequence ID" value="AGA31049.1"/>
    <property type="molecule type" value="Genomic_DNA"/>
</dbReference>
<dbReference type="HOGENOM" id="CLU_000604_92_2_0"/>
<dbReference type="InterPro" id="IPR017871">
    <property type="entry name" value="ABC_transporter-like_CS"/>
</dbReference>
<dbReference type="RefSeq" id="WP_015250121.1">
    <property type="nucleotide sequence ID" value="NC_019892.1"/>
</dbReference>
<keyword evidence="5" id="KW-0677">Repeat</keyword>